<organism evidence="2">
    <name type="scientific">Heliothis virescens</name>
    <name type="common">Tobacco budworm moth</name>
    <dbReference type="NCBI Taxonomy" id="7102"/>
    <lineage>
        <taxon>Eukaryota</taxon>
        <taxon>Metazoa</taxon>
        <taxon>Ecdysozoa</taxon>
        <taxon>Arthropoda</taxon>
        <taxon>Hexapoda</taxon>
        <taxon>Insecta</taxon>
        <taxon>Pterygota</taxon>
        <taxon>Neoptera</taxon>
        <taxon>Endopterygota</taxon>
        <taxon>Lepidoptera</taxon>
        <taxon>Glossata</taxon>
        <taxon>Ditrysia</taxon>
        <taxon>Noctuoidea</taxon>
        <taxon>Noctuidae</taxon>
        <taxon>Heliothinae</taxon>
        <taxon>Heliothis</taxon>
    </lineage>
</organism>
<dbReference type="EMBL" id="NWSH01005981">
    <property type="protein sequence ID" value="PCG63773.1"/>
    <property type="molecule type" value="Genomic_DNA"/>
</dbReference>
<protein>
    <submittedName>
        <fullName evidence="2">Uncharacterized protein</fullName>
    </submittedName>
</protein>
<evidence type="ECO:0000256" key="1">
    <source>
        <dbReference type="SAM" id="MobiDB-lite"/>
    </source>
</evidence>
<feature type="compositionally biased region" description="Basic and acidic residues" evidence="1">
    <location>
        <begin position="19"/>
        <end position="36"/>
    </location>
</feature>
<proteinExistence type="predicted"/>
<sequence length="609" mass="71781">MSPRKKRPKLSPSNKKNSKRESDPEELSRKRAKAVKNEEVELQAKKKKNFIEACRQVSCSAYFDHRARLLLLYLPSCTKTSVCKHHDKNGKEIKQMPSYAEESFSIEIKNNIWYEALEVCQMCITPVQYLSAHVLRDVVEIILNAHEDEYSEYSVSHIMDKCQQILALNFSTHPPCLVKDLRTCYKDFLTAPMELKDNTFTNRVEFEHRKGIVKYCMNRVEYELSANSQDGPLVDKDKNTPEEMKQSLKGTHWQKEKFEIFELLDRPNRIERLFFVLESVIELLQFDLAIWQLRHSNNLGRHIMRSNKPLMAFVLWSDNILYTGAVTNNCRQIMRIFAHVIHMQYPDSILRTMTIWLNTMIQTCYLCETNANSDYPNIAKFCTAFATEFYKIISDMPHDSIVNILERIEPTFMKHMMGMLHLKKMLEIDNDCIISILINFFKEAQWQNYAPEDSEIKIAPKLFEKPKKVKKIIQYLLKQCESWSLEDEPEENIIKYDKLDNKVFKVQTNNTLNHVVHTMFITLEAYLDTYNVQDVQETWNKLNENPDENETKSQTLLEQGYDVTEDFIKKYKYIMKTSKELRNVFHNLRNTGDMPDILEVFTNISLLEP</sequence>
<reference evidence="2" key="1">
    <citation type="submission" date="2017-09" db="EMBL/GenBank/DDBJ databases">
        <title>Contemporary evolution of a Lepidopteran species, Heliothis virescens, in response to modern agricultural practices.</title>
        <authorList>
            <person name="Fritz M.L."/>
            <person name="Deyonke A.M."/>
            <person name="Papanicolaou A."/>
            <person name="Micinski S."/>
            <person name="Westbrook J."/>
            <person name="Gould F."/>
        </authorList>
    </citation>
    <scope>NUCLEOTIDE SEQUENCE [LARGE SCALE GENOMIC DNA]</scope>
    <source>
        <strain evidence="2">HvINT-</strain>
        <tissue evidence="2">Whole body</tissue>
    </source>
</reference>
<evidence type="ECO:0000313" key="2">
    <source>
        <dbReference type="EMBL" id="PCG63773.1"/>
    </source>
</evidence>
<dbReference type="STRING" id="7102.A0A2A4IXD5"/>
<name>A0A2A4IXD5_HELVI</name>
<gene>
    <name evidence="2" type="ORF">B5V51_11736</name>
</gene>
<feature type="region of interest" description="Disordered" evidence="1">
    <location>
        <begin position="1"/>
        <end position="36"/>
    </location>
</feature>
<accession>A0A2A4IXD5</accession>
<comment type="caution">
    <text evidence="2">The sequence shown here is derived from an EMBL/GenBank/DDBJ whole genome shotgun (WGS) entry which is preliminary data.</text>
</comment>
<dbReference type="AlphaFoldDB" id="A0A2A4IXD5"/>